<dbReference type="Proteomes" id="UP001138681">
    <property type="component" value="Unassembled WGS sequence"/>
</dbReference>
<comment type="caution">
    <text evidence="1">The sequence shown here is derived from an EMBL/GenBank/DDBJ whole genome shotgun (WGS) entry which is preliminary data.</text>
</comment>
<organism evidence="1 2">
    <name type="scientific">Erythrobacter crassostreae</name>
    <dbReference type="NCBI Taxonomy" id="2828328"/>
    <lineage>
        <taxon>Bacteria</taxon>
        <taxon>Pseudomonadati</taxon>
        <taxon>Pseudomonadota</taxon>
        <taxon>Alphaproteobacteria</taxon>
        <taxon>Sphingomonadales</taxon>
        <taxon>Erythrobacteraceae</taxon>
        <taxon>Erythrobacter/Porphyrobacter group</taxon>
        <taxon>Erythrobacter</taxon>
    </lineage>
</organism>
<sequence length="85" mass="9861">MSAHTPNELTEIFKRDRDLLTRLKRDMAHYAKLADEYHAINREVHRIEAEVDAASDSRTEELKRSRLALLDEITAIVTRERASAE</sequence>
<reference evidence="1" key="1">
    <citation type="submission" date="2021-04" db="EMBL/GenBank/DDBJ databases">
        <authorList>
            <person name="Pira H."/>
            <person name="Risdian C."/>
            <person name="Wink J."/>
        </authorList>
    </citation>
    <scope>NUCLEOTIDE SEQUENCE</scope>
    <source>
        <strain evidence="1">WH158</strain>
    </source>
</reference>
<dbReference type="AlphaFoldDB" id="A0A9X1F2E0"/>
<dbReference type="Pfam" id="PF04325">
    <property type="entry name" value="DUF465"/>
    <property type="match status" value="1"/>
</dbReference>
<name>A0A9X1F2E0_9SPHN</name>
<evidence type="ECO:0000313" key="1">
    <source>
        <dbReference type="EMBL" id="MBV7258857.1"/>
    </source>
</evidence>
<accession>A0A9X1F2E0</accession>
<protein>
    <submittedName>
        <fullName evidence="1">DUF465 domain-containing protein</fullName>
    </submittedName>
</protein>
<dbReference type="RefSeq" id="WP_218404123.1">
    <property type="nucleotide sequence ID" value="NZ_JAGSPC010000001.1"/>
</dbReference>
<proteinExistence type="predicted"/>
<dbReference type="InterPro" id="IPR007420">
    <property type="entry name" value="DUF465"/>
</dbReference>
<keyword evidence="2" id="KW-1185">Reference proteome</keyword>
<gene>
    <name evidence="1" type="ORF">KCG46_04595</name>
</gene>
<dbReference type="EMBL" id="JAGSPC010000001">
    <property type="protein sequence ID" value="MBV7258857.1"/>
    <property type="molecule type" value="Genomic_DNA"/>
</dbReference>
<evidence type="ECO:0000313" key="2">
    <source>
        <dbReference type="Proteomes" id="UP001138681"/>
    </source>
</evidence>